<keyword evidence="3" id="KW-1185">Reference proteome</keyword>
<keyword evidence="1" id="KW-1133">Transmembrane helix</keyword>
<sequence>MDEQEKDIYQMVKRNRRREKIRNFIHKSKLVWVLDPYPYETHKLKPRSIVENFKREKVRQTYSWHNISRLQNEKAYKAGLAGIITAPILASLAINQPLFVSFEFPIQMAFIFLSGILFVLAGMIYNYRVPTFVKAYMEAEENKKYKAAPIGQIHSSIFFEFLNLGRATEITPKNLHEIQNHQMAYETAGLLLRQGGACYKVGFDVVGQAYIERLIYKLSEKKKFKVFEEYRRKDGELGLRERMGPCTTYSSRSIYVRHLKMEKACKHYISVLTPERVEGELSEEDIVINFYDPYIQTPDQIDKQDQLEPYTSDLSVILKEDYLDILVEEISYWQSWQRPLSRVLALWLYRLSLLSFSLFLIYQASIVWGALQI</sequence>
<comment type="caution">
    <text evidence="2">The sequence shown here is derived from an EMBL/GenBank/DDBJ whole genome shotgun (WGS) entry which is preliminary data.</text>
</comment>
<dbReference type="AlphaFoldDB" id="A0AAX0YW41"/>
<keyword evidence="1" id="KW-0812">Transmembrane</keyword>
<evidence type="ECO:0000313" key="3">
    <source>
        <dbReference type="Proteomes" id="UP000240728"/>
    </source>
</evidence>
<organism evidence="2 3">
    <name type="scientific">Photobacterium kishitanii</name>
    <dbReference type="NCBI Taxonomy" id="318456"/>
    <lineage>
        <taxon>Bacteria</taxon>
        <taxon>Pseudomonadati</taxon>
        <taxon>Pseudomonadota</taxon>
        <taxon>Gammaproteobacteria</taxon>
        <taxon>Vibrionales</taxon>
        <taxon>Vibrionaceae</taxon>
        <taxon>Photobacterium</taxon>
    </lineage>
</organism>
<evidence type="ECO:0000256" key="1">
    <source>
        <dbReference type="SAM" id="Phobius"/>
    </source>
</evidence>
<dbReference type="RefSeq" id="WP_045044183.1">
    <property type="nucleotide sequence ID" value="NZ_JZTB01000067.1"/>
</dbReference>
<dbReference type="EMBL" id="PYOZ01000010">
    <property type="protein sequence ID" value="PSX44056.1"/>
    <property type="molecule type" value="Genomic_DNA"/>
</dbReference>
<name>A0AAX0YW41_9GAMM</name>
<gene>
    <name evidence="2" type="ORF">C0W53_15620</name>
</gene>
<feature type="transmembrane region" description="Helical" evidence="1">
    <location>
        <begin position="347"/>
        <end position="371"/>
    </location>
</feature>
<keyword evidence="1" id="KW-0472">Membrane</keyword>
<proteinExistence type="predicted"/>
<evidence type="ECO:0008006" key="4">
    <source>
        <dbReference type="Google" id="ProtNLM"/>
    </source>
</evidence>
<feature type="transmembrane region" description="Helical" evidence="1">
    <location>
        <begin position="106"/>
        <end position="127"/>
    </location>
</feature>
<accession>A0AAX0YW41</accession>
<dbReference type="Proteomes" id="UP000240728">
    <property type="component" value="Unassembled WGS sequence"/>
</dbReference>
<reference evidence="2 3" key="1">
    <citation type="submission" date="2018-01" db="EMBL/GenBank/DDBJ databases">
        <title>Whole genome sequencing of Histamine producing bacteria.</title>
        <authorList>
            <person name="Butler K."/>
        </authorList>
    </citation>
    <scope>NUCLEOTIDE SEQUENCE [LARGE SCALE GENOMIC DNA]</scope>
    <source>
        <strain evidence="2 3">A1-4</strain>
    </source>
</reference>
<feature type="transmembrane region" description="Helical" evidence="1">
    <location>
        <begin position="75"/>
        <end position="94"/>
    </location>
</feature>
<evidence type="ECO:0000313" key="2">
    <source>
        <dbReference type="EMBL" id="PSX44056.1"/>
    </source>
</evidence>
<protein>
    <recommendedName>
        <fullName evidence="4">DUF3137 domain-containing protein</fullName>
    </recommendedName>
</protein>